<dbReference type="Proteomes" id="UP000813068">
    <property type="component" value="Unassembled WGS sequence"/>
</dbReference>
<evidence type="ECO:0000259" key="2">
    <source>
        <dbReference type="Pfam" id="PF14018"/>
    </source>
</evidence>
<evidence type="ECO:0000256" key="1">
    <source>
        <dbReference type="SAM" id="Phobius"/>
    </source>
</evidence>
<keyword evidence="4" id="KW-1185">Reference proteome</keyword>
<gene>
    <name evidence="3" type="ORF">KRX52_03495</name>
</gene>
<evidence type="ECO:0000313" key="4">
    <source>
        <dbReference type="Proteomes" id="UP000813068"/>
    </source>
</evidence>
<accession>A0ABS6MSS3</accession>
<evidence type="ECO:0000313" key="3">
    <source>
        <dbReference type="EMBL" id="MBV2131859.1"/>
    </source>
</evidence>
<keyword evidence="1" id="KW-0472">Membrane</keyword>
<dbReference type="RefSeq" id="WP_217679771.1">
    <property type="nucleotide sequence ID" value="NZ_JAHRGL010000010.1"/>
</dbReference>
<feature type="transmembrane region" description="Helical" evidence="1">
    <location>
        <begin position="74"/>
        <end position="93"/>
    </location>
</feature>
<keyword evidence="1" id="KW-1133">Transmembrane helix</keyword>
<name>A0ABS6MSS3_9GAMM</name>
<comment type="caution">
    <text evidence="3">The sequence shown here is derived from an EMBL/GenBank/DDBJ whole genome shotgun (WGS) entry which is preliminary data.</text>
</comment>
<feature type="transmembrane region" description="Helical" evidence="1">
    <location>
        <begin position="16"/>
        <end position="37"/>
    </location>
</feature>
<keyword evidence="1" id="KW-0812">Transmembrane</keyword>
<proteinExistence type="predicted"/>
<dbReference type="InterPro" id="IPR025328">
    <property type="entry name" value="DUF4234"/>
</dbReference>
<dbReference type="EMBL" id="JAHRGL010000010">
    <property type="protein sequence ID" value="MBV2131859.1"/>
    <property type="molecule type" value="Genomic_DNA"/>
</dbReference>
<organism evidence="3 4">
    <name type="scientific">Geopseudomonas aromaticivorans</name>
    <dbReference type="NCBI Taxonomy" id="2849492"/>
    <lineage>
        <taxon>Bacteria</taxon>
        <taxon>Pseudomonadati</taxon>
        <taxon>Pseudomonadota</taxon>
        <taxon>Gammaproteobacteria</taxon>
        <taxon>Pseudomonadales</taxon>
        <taxon>Pseudomonadaceae</taxon>
        <taxon>Geopseudomonas</taxon>
    </lineage>
</organism>
<protein>
    <submittedName>
        <fullName evidence="3">DUF4234 domain-containing protein</fullName>
    </submittedName>
</protein>
<feature type="domain" description="DUF4234" evidence="2">
    <location>
        <begin position="17"/>
        <end position="100"/>
    </location>
</feature>
<sequence length="145" mass="16292">MEKTSDLKDAINQKTITQVFLGLASFGVYSLMWMYKYTPIIEKITKREISNEGFLISIAVAYGLGGFMADTQAYGKAAILSVACLVASVVWAFNAKKALENYSLEVHKIDLKLNPIYTALFTLFYINYCINDLPEAERKKIILNS</sequence>
<reference evidence="3 4" key="1">
    <citation type="submission" date="2021-06" db="EMBL/GenBank/DDBJ databases">
        <title>Differences between aerobic and microaerobic xylene degrading microbial communities.</title>
        <authorList>
            <person name="Banerjee S."/>
            <person name="Tancsics A."/>
        </authorList>
    </citation>
    <scope>NUCLEOTIDE SEQUENCE [LARGE SCALE GENOMIC DNA]</scope>
    <source>
        <strain evidence="3 4">MAP12</strain>
    </source>
</reference>
<feature type="transmembrane region" description="Helical" evidence="1">
    <location>
        <begin position="49"/>
        <end position="68"/>
    </location>
</feature>
<dbReference type="Pfam" id="PF14018">
    <property type="entry name" value="DUF4234"/>
    <property type="match status" value="1"/>
</dbReference>